<dbReference type="PROSITE" id="PS50109">
    <property type="entry name" value="HIS_KIN"/>
    <property type="match status" value="1"/>
</dbReference>
<dbReference type="InterPro" id="IPR000014">
    <property type="entry name" value="PAS"/>
</dbReference>
<feature type="coiled-coil region" evidence="4">
    <location>
        <begin position="24"/>
        <end position="76"/>
    </location>
</feature>
<dbReference type="EC" id="2.7.13.3" evidence="2"/>
<dbReference type="GO" id="GO:0000155">
    <property type="term" value="F:phosphorelay sensor kinase activity"/>
    <property type="evidence" value="ECO:0007669"/>
    <property type="project" value="InterPro"/>
</dbReference>
<name>A0A369WL22_9GAMM</name>
<reference evidence="7 8" key="1">
    <citation type="submission" date="2018-07" db="EMBL/GenBank/DDBJ databases">
        <title>Motiliproteus coralliicola sp. nov., a bacterium isolated from Coral.</title>
        <authorList>
            <person name="Wang G."/>
        </authorList>
    </citation>
    <scope>NUCLEOTIDE SEQUENCE [LARGE SCALE GENOMIC DNA]</scope>
    <source>
        <strain evidence="7 8">C34</strain>
    </source>
</reference>
<dbReference type="InterPro" id="IPR005467">
    <property type="entry name" value="His_kinase_dom"/>
</dbReference>
<dbReference type="InterPro" id="IPR036890">
    <property type="entry name" value="HATPase_C_sf"/>
</dbReference>
<accession>A0A369WL22</accession>
<dbReference type="SUPFAM" id="SSF55785">
    <property type="entry name" value="PYP-like sensor domain (PAS domain)"/>
    <property type="match status" value="1"/>
</dbReference>
<dbReference type="SMART" id="SM00388">
    <property type="entry name" value="HisKA"/>
    <property type="match status" value="1"/>
</dbReference>
<dbReference type="InterPro" id="IPR036097">
    <property type="entry name" value="HisK_dim/P_sf"/>
</dbReference>
<dbReference type="InterPro" id="IPR004358">
    <property type="entry name" value="Sig_transdc_His_kin-like_C"/>
</dbReference>
<evidence type="ECO:0000259" key="6">
    <source>
        <dbReference type="PROSITE" id="PS50112"/>
    </source>
</evidence>
<dbReference type="Proteomes" id="UP000253769">
    <property type="component" value="Unassembled WGS sequence"/>
</dbReference>
<evidence type="ECO:0000256" key="2">
    <source>
        <dbReference type="ARBA" id="ARBA00012438"/>
    </source>
</evidence>
<dbReference type="Gene3D" id="1.10.287.130">
    <property type="match status" value="1"/>
</dbReference>
<evidence type="ECO:0000256" key="4">
    <source>
        <dbReference type="SAM" id="Coils"/>
    </source>
</evidence>
<dbReference type="Gene3D" id="3.30.450.20">
    <property type="entry name" value="PAS domain"/>
    <property type="match status" value="1"/>
</dbReference>
<comment type="catalytic activity">
    <reaction evidence="1">
        <text>ATP + protein L-histidine = ADP + protein N-phospho-L-histidine.</text>
        <dbReference type="EC" id="2.7.13.3"/>
    </reaction>
</comment>
<dbReference type="Gene3D" id="3.30.565.10">
    <property type="entry name" value="Histidine kinase-like ATPase, C-terminal domain"/>
    <property type="match status" value="1"/>
</dbReference>
<proteinExistence type="predicted"/>
<dbReference type="SUPFAM" id="SSF55874">
    <property type="entry name" value="ATPase domain of HSP90 chaperone/DNA topoisomerase II/histidine kinase"/>
    <property type="match status" value="1"/>
</dbReference>
<keyword evidence="4" id="KW-0175">Coiled coil</keyword>
<evidence type="ECO:0000256" key="1">
    <source>
        <dbReference type="ARBA" id="ARBA00000085"/>
    </source>
</evidence>
<sequence length="415" mass="45782">MTDSKPSLTPEQLLKRERELAEAFAQFNELSDQLNASYVELEQQVEVLNQQLQQQAEEREQELAEKERIAMRLENLLQLLPGGVIVLDNQGRVSECNAAAVELLGEPLLGEVWSEIIQRSFAPRVDDGHEVSLKSGRRVSLATRSLEGEPGQIILLTDQTETRELQARLGHFQRLSFMGKMMASLAHQIRTPLSAAMLYSAHLTKPELRDEQRIKFANKVRGRLSSLEQQVRDMLVFARGETKLTDLISTEQLFSAIEDALDVPLTHADADADCINEAPTLLLQCNREALVGALMNLVNNALQAGARELVVRSQPIDQQYLWLQVQDDGPGMDAQQLAQSLEPFYSTKSQGTGLGLAVAQVVARAHHGDFVIDSVAGQGTIAGFKLPYKNPAALQTNAANAASTPNVTDRESNNE</sequence>
<dbReference type="SUPFAM" id="SSF47384">
    <property type="entry name" value="Homodimeric domain of signal transducing histidine kinase"/>
    <property type="match status" value="1"/>
</dbReference>
<evidence type="ECO:0000313" key="8">
    <source>
        <dbReference type="Proteomes" id="UP000253769"/>
    </source>
</evidence>
<evidence type="ECO:0000313" key="7">
    <source>
        <dbReference type="EMBL" id="RDE22402.1"/>
    </source>
</evidence>
<keyword evidence="8" id="KW-1185">Reference proteome</keyword>
<feature type="domain" description="PAS" evidence="6">
    <location>
        <begin position="69"/>
        <end position="105"/>
    </location>
</feature>
<dbReference type="InterPro" id="IPR003594">
    <property type="entry name" value="HATPase_dom"/>
</dbReference>
<dbReference type="Pfam" id="PF00512">
    <property type="entry name" value="HisKA"/>
    <property type="match status" value="1"/>
</dbReference>
<organism evidence="7 8">
    <name type="scientific">Motiliproteus coralliicola</name>
    <dbReference type="NCBI Taxonomy" id="2283196"/>
    <lineage>
        <taxon>Bacteria</taxon>
        <taxon>Pseudomonadati</taxon>
        <taxon>Pseudomonadota</taxon>
        <taxon>Gammaproteobacteria</taxon>
        <taxon>Oceanospirillales</taxon>
        <taxon>Oceanospirillaceae</taxon>
        <taxon>Motiliproteus</taxon>
    </lineage>
</organism>
<dbReference type="PROSITE" id="PS50112">
    <property type="entry name" value="PAS"/>
    <property type="match status" value="1"/>
</dbReference>
<dbReference type="InterPro" id="IPR035965">
    <property type="entry name" value="PAS-like_dom_sf"/>
</dbReference>
<comment type="caution">
    <text evidence="7">The sequence shown here is derived from an EMBL/GenBank/DDBJ whole genome shotgun (WGS) entry which is preliminary data.</text>
</comment>
<dbReference type="CDD" id="cd00130">
    <property type="entry name" value="PAS"/>
    <property type="match status" value="1"/>
</dbReference>
<dbReference type="SMART" id="SM00091">
    <property type="entry name" value="PAS"/>
    <property type="match status" value="1"/>
</dbReference>
<dbReference type="Pfam" id="PF13188">
    <property type="entry name" value="PAS_8"/>
    <property type="match status" value="1"/>
</dbReference>
<dbReference type="Pfam" id="PF02518">
    <property type="entry name" value="HATPase_c"/>
    <property type="match status" value="1"/>
</dbReference>
<evidence type="ECO:0000259" key="5">
    <source>
        <dbReference type="PROSITE" id="PS50109"/>
    </source>
</evidence>
<dbReference type="OrthoDB" id="9776727at2"/>
<dbReference type="PANTHER" id="PTHR43065">
    <property type="entry name" value="SENSOR HISTIDINE KINASE"/>
    <property type="match status" value="1"/>
</dbReference>
<keyword evidence="3" id="KW-0597">Phosphoprotein</keyword>
<feature type="domain" description="Histidine kinase" evidence="5">
    <location>
        <begin position="184"/>
        <end position="390"/>
    </location>
</feature>
<dbReference type="PANTHER" id="PTHR43065:SF29">
    <property type="entry name" value="SENSOR PROTEIN KINASE FLES"/>
    <property type="match status" value="1"/>
</dbReference>
<dbReference type="RefSeq" id="WP_114695027.1">
    <property type="nucleotide sequence ID" value="NZ_QQOH01000002.1"/>
</dbReference>
<dbReference type="InterPro" id="IPR003661">
    <property type="entry name" value="HisK_dim/P_dom"/>
</dbReference>
<dbReference type="EMBL" id="QQOH01000002">
    <property type="protein sequence ID" value="RDE22402.1"/>
    <property type="molecule type" value="Genomic_DNA"/>
</dbReference>
<dbReference type="PRINTS" id="PR00344">
    <property type="entry name" value="BCTRLSENSOR"/>
</dbReference>
<dbReference type="CDD" id="cd00082">
    <property type="entry name" value="HisKA"/>
    <property type="match status" value="1"/>
</dbReference>
<dbReference type="SMART" id="SM00387">
    <property type="entry name" value="HATPase_c"/>
    <property type="match status" value="1"/>
</dbReference>
<evidence type="ECO:0000256" key="3">
    <source>
        <dbReference type="ARBA" id="ARBA00022553"/>
    </source>
</evidence>
<gene>
    <name evidence="7" type="ORF">DV711_07290</name>
</gene>
<protein>
    <recommendedName>
        <fullName evidence="2">histidine kinase</fullName>
        <ecNumber evidence="2">2.7.13.3</ecNumber>
    </recommendedName>
</protein>
<dbReference type="CDD" id="cd00075">
    <property type="entry name" value="HATPase"/>
    <property type="match status" value="1"/>
</dbReference>
<dbReference type="AlphaFoldDB" id="A0A369WL22"/>